<dbReference type="Proteomes" id="UP000325780">
    <property type="component" value="Unassembled WGS sequence"/>
</dbReference>
<evidence type="ECO:0000259" key="1">
    <source>
        <dbReference type="PROSITE" id="PS51207"/>
    </source>
</evidence>
<gene>
    <name evidence="2" type="ORF">BDV25DRAFT_167111</name>
</gene>
<keyword evidence="3" id="KW-1185">Reference proteome</keyword>
<dbReference type="OrthoDB" id="5582218at2759"/>
<dbReference type="PROSITE" id="PS51207">
    <property type="entry name" value="PXA"/>
    <property type="match status" value="1"/>
</dbReference>
<accession>A0A5N6TD59</accession>
<reference evidence="2 3" key="1">
    <citation type="submission" date="2019-04" db="EMBL/GenBank/DDBJ databases">
        <title>Friends and foes A comparative genomics study of 23 Aspergillus species from section Flavi.</title>
        <authorList>
            <consortium name="DOE Joint Genome Institute"/>
            <person name="Kjaerbolling I."/>
            <person name="Vesth T."/>
            <person name="Frisvad J.C."/>
            <person name="Nybo J.L."/>
            <person name="Theobald S."/>
            <person name="Kildgaard S."/>
            <person name="Isbrandt T."/>
            <person name="Kuo A."/>
            <person name="Sato A."/>
            <person name="Lyhne E.K."/>
            <person name="Kogle M.E."/>
            <person name="Wiebenga A."/>
            <person name="Kun R.S."/>
            <person name="Lubbers R.J."/>
            <person name="Makela M.R."/>
            <person name="Barry K."/>
            <person name="Chovatia M."/>
            <person name="Clum A."/>
            <person name="Daum C."/>
            <person name="Haridas S."/>
            <person name="He G."/>
            <person name="LaButti K."/>
            <person name="Lipzen A."/>
            <person name="Mondo S."/>
            <person name="Riley R."/>
            <person name="Salamov A."/>
            <person name="Simmons B.A."/>
            <person name="Magnuson J.K."/>
            <person name="Henrissat B."/>
            <person name="Mortensen U.H."/>
            <person name="Larsen T.O."/>
            <person name="Devries R.P."/>
            <person name="Grigoriev I.V."/>
            <person name="Machida M."/>
            <person name="Baker S.E."/>
            <person name="Andersen M.R."/>
        </authorList>
    </citation>
    <scope>NUCLEOTIDE SEQUENCE [LARGE SCALE GENOMIC DNA]</scope>
    <source>
        <strain evidence="2 3">IBT 18842</strain>
    </source>
</reference>
<dbReference type="AlphaFoldDB" id="A0A5N6TD59"/>
<protein>
    <submittedName>
        <fullName evidence="2">PXA domain-containing protein</fullName>
    </submittedName>
</protein>
<dbReference type="EMBL" id="ML742568">
    <property type="protein sequence ID" value="KAE8144324.1"/>
    <property type="molecule type" value="Genomic_DNA"/>
</dbReference>
<evidence type="ECO:0000313" key="3">
    <source>
        <dbReference type="Proteomes" id="UP000325780"/>
    </source>
</evidence>
<dbReference type="InterPro" id="IPR003114">
    <property type="entry name" value="Phox_assoc"/>
</dbReference>
<feature type="domain" description="PXA" evidence="1">
    <location>
        <begin position="1"/>
        <end position="127"/>
    </location>
</feature>
<sequence>MLDEIPALIEIHITSYRLARKQSQLPGISSTTREIYHTLNTHPALSPIPNSADPHTIGQQAEAEANYRQLLVHGVLAVLLPTEDLANVCLRTLVCDILADVVIGKQVDGKISEGWFLWESVTKSLGVLGSSSNHKIDATTATAAEQNQLQKFGLLSPKEETWRHHSSKTQLRMPDWVWTVLQLVYLTYVTLRFVVTGLLRVASTPGASTVSLSHANEAPDSCNPPSKRPVLGYRLYNMISQLLDIPQRMPWLGGLFALIQYLILAGPSQVGATDSVLDR</sequence>
<dbReference type="Pfam" id="PF02194">
    <property type="entry name" value="PXA"/>
    <property type="match status" value="1"/>
</dbReference>
<name>A0A5N6TD59_ASPAV</name>
<evidence type="ECO:0000313" key="2">
    <source>
        <dbReference type="EMBL" id="KAE8144324.1"/>
    </source>
</evidence>
<proteinExistence type="predicted"/>
<organism evidence="2 3">
    <name type="scientific">Aspergillus avenaceus</name>
    <dbReference type="NCBI Taxonomy" id="36643"/>
    <lineage>
        <taxon>Eukaryota</taxon>
        <taxon>Fungi</taxon>
        <taxon>Dikarya</taxon>
        <taxon>Ascomycota</taxon>
        <taxon>Pezizomycotina</taxon>
        <taxon>Eurotiomycetes</taxon>
        <taxon>Eurotiomycetidae</taxon>
        <taxon>Eurotiales</taxon>
        <taxon>Aspergillaceae</taxon>
        <taxon>Aspergillus</taxon>
        <taxon>Aspergillus subgen. Circumdati</taxon>
    </lineage>
</organism>